<dbReference type="AlphaFoldDB" id="A0A6J3MI72"/>
<dbReference type="RefSeq" id="XP_033464634.1">
    <property type="nucleotide sequence ID" value="XM_033603744.1"/>
</dbReference>
<evidence type="ECO:0000313" key="2">
    <source>
        <dbReference type="RefSeq" id="XP_033464634.1"/>
    </source>
</evidence>
<evidence type="ECO:0000313" key="1">
    <source>
        <dbReference type="Proteomes" id="UP000504637"/>
    </source>
</evidence>
<gene>
    <name evidence="2" type="ORF">K489DRAFT_375710</name>
</gene>
<organism evidence="2">
    <name type="scientific">Dissoconium aciculare CBS 342.82</name>
    <dbReference type="NCBI Taxonomy" id="1314786"/>
    <lineage>
        <taxon>Eukaryota</taxon>
        <taxon>Fungi</taxon>
        <taxon>Dikarya</taxon>
        <taxon>Ascomycota</taxon>
        <taxon>Pezizomycotina</taxon>
        <taxon>Dothideomycetes</taxon>
        <taxon>Dothideomycetidae</taxon>
        <taxon>Mycosphaerellales</taxon>
        <taxon>Dissoconiaceae</taxon>
        <taxon>Dissoconium</taxon>
    </lineage>
</organism>
<dbReference type="GeneID" id="54361544"/>
<name>A0A6J3MI72_9PEZI</name>
<proteinExistence type="predicted"/>
<reference evidence="2" key="2">
    <citation type="submission" date="2020-04" db="EMBL/GenBank/DDBJ databases">
        <authorList>
            <consortium name="NCBI Genome Project"/>
        </authorList>
    </citation>
    <scope>NUCLEOTIDE SEQUENCE</scope>
    <source>
        <strain evidence="2">CBS 342.82</strain>
    </source>
</reference>
<reference evidence="2" key="3">
    <citation type="submission" date="2025-08" db="UniProtKB">
        <authorList>
            <consortium name="RefSeq"/>
        </authorList>
    </citation>
    <scope>IDENTIFICATION</scope>
    <source>
        <strain evidence="2">CBS 342.82</strain>
    </source>
</reference>
<reference evidence="2" key="1">
    <citation type="submission" date="2020-01" db="EMBL/GenBank/DDBJ databases">
        <authorList>
            <consortium name="DOE Joint Genome Institute"/>
            <person name="Haridas S."/>
            <person name="Albert R."/>
            <person name="Binder M."/>
            <person name="Bloem J."/>
            <person name="Labutti K."/>
            <person name="Salamov A."/>
            <person name="Andreopoulos B."/>
            <person name="Baker S.E."/>
            <person name="Barry K."/>
            <person name="Bills G."/>
            <person name="Bluhm B.H."/>
            <person name="Cannon C."/>
            <person name="Castanera R."/>
            <person name="Culley D.E."/>
            <person name="Daum C."/>
            <person name="Ezra D."/>
            <person name="Gonzalez J.B."/>
            <person name="Henrissat B."/>
            <person name="Kuo A."/>
            <person name="Liang C."/>
            <person name="Lipzen A."/>
            <person name="Lutzoni F."/>
            <person name="Magnuson J."/>
            <person name="Mondo S."/>
            <person name="Nolan M."/>
            <person name="Ohm R."/>
            <person name="Pangilinan J."/>
            <person name="Park H.-J."/>
            <person name="Ramirez L."/>
            <person name="Alfaro M."/>
            <person name="Sun H."/>
            <person name="Tritt A."/>
            <person name="Yoshinaga Y."/>
            <person name="Zwiers L.-H."/>
            <person name="Turgeon B.G."/>
            <person name="Goodwin S.B."/>
            <person name="Spatafora J.W."/>
            <person name="Crous P.W."/>
            <person name="Grigoriev I.V."/>
        </authorList>
    </citation>
    <scope>NUCLEOTIDE SEQUENCE</scope>
    <source>
        <strain evidence="2">CBS 342.82</strain>
    </source>
</reference>
<protein>
    <submittedName>
        <fullName evidence="2">Uncharacterized protein</fullName>
    </submittedName>
</protein>
<accession>A0A6J3MI72</accession>
<keyword evidence="1" id="KW-1185">Reference proteome</keyword>
<sequence length="152" mass="17167">MAWSFILHLHSVTYTGASNLSFRRVGHHEALDDGAVDDMKRSFPRLLWVCAETKGQTNRFSGGGGNPPKPKFRDLAVLWFDDFHASLGTRNVFDRFLAVPRERLISWEEFFRSGAGFGSVGLLHVGDERVPSSFHETDARACLFVELRERAV</sequence>
<dbReference type="Proteomes" id="UP000504637">
    <property type="component" value="Unplaced"/>
</dbReference>